<dbReference type="eggNOG" id="ENOG502TDNQ">
    <property type="taxonomic scope" value="Eukaryota"/>
</dbReference>
<keyword evidence="2" id="KW-1133">Transmembrane helix</keyword>
<feature type="compositionally biased region" description="Basic and acidic residues" evidence="1">
    <location>
        <begin position="191"/>
        <end position="205"/>
    </location>
</feature>
<organism evidence="4">
    <name type="scientific">Caenorhabditis brenneri</name>
    <name type="common">Nematode worm</name>
    <dbReference type="NCBI Taxonomy" id="135651"/>
    <lineage>
        <taxon>Eukaryota</taxon>
        <taxon>Metazoa</taxon>
        <taxon>Ecdysozoa</taxon>
        <taxon>Nematoda</taxon>
        <taxon>Chromadorea</taxon>
        <taxon>Rhabditida</taxon>
        <taxon>Rhabditina</taxon>
        <taxon>Rhabditomorpha</taxon>
        <taxon>Rhabditoidea</taxon>
        <taxon>Rhabditidae</taxon>
        <taxon>Peloderinae</taxon>
        <taxon>Caenorhabditis</taxon>
    </lineage>
</organism>
<dbReference type="OMA" id="MIVACTC"/>
<dbReference type="HOGENOM" id="CLU_1338650_0_0_1"/>
<evidence type="ECO:0000313" key="4">
    <source>
        <dbReference type="Proteomes" id="UP000008068"/>
    </source>
</evidence>
<feature type="region of interest" description="Disordered" evidence="1">
    <location>
        <begin position="182"/>
        <end position="205"/>
    </location>
</feature>
<keyword evidence="2" id="KW-0472">Membrane</keyword>
<reference evidence="4" key="1">
    <citation type="submission" date="2011-07" db="EMBL/GenBank/DDBJ databases">
        <authorList>
            <consortium name="Caenorhabditis brenneri Sequencing and Analysis Consortium"/>
            <person name="Wilson R.K."/>
        </authorList>
    </citation>
    <scope>NUCLEOTIDE SEQUENCE [LARGE SCALE GENOMIC DNA]</scope>
    <source>
        <strain evidence="4">PB2801</strain>
    </source>
</reference>
<evidence type="ECO:0000313" key="3">
    <source>
        <dbReference type="EMBL" id="EGT36184.1"/>
    </source>
</evidence>
<feature type="transmembrane region" description="Helical" evidence="2">
    <location>
        <begin position="22"/>
        <end position="42"/>
    </location>
</feature>
<dbReference type="Proteomes" id="UP000008068">
    <property type="component" value="Unassembled WGS sequence"/>
</dbReference>
<protein>
    <submittedName>
        <fullName evidence="3">Uncharacterized protein</fullName>
    </submittedName>
</protein>
<proteinExistence type="predicted"/>
<evidence type="ECO:0000256" key="1">
    <source>
        <dbReference type="SAM" id="MobiDB-lite"/>
    </source>
</evidence>
<name>G0NRI2_CAEBE</name>
<dbReference type="FunCoup" id="G0NRI2">
    <property type="interactions" value="1858"/>
</dbReference>
<keyword evidence="2" id="KW-0812">Transmembrane</keyword>
<evidence type="ECO:0000256" key="2">
    <source>
        <dbReference type="SAM" id="Phobius"/>
    </source>
</evidence>
<dbReference type="OrthoDB" id="5819888at2759"/>
<dbReference type="PROSITE" id="PS51257">
    <property type="entry name" value="PROKAR_LIPOPROTEIN"/>
    <property type="match status" value="1"/>
</dbReference>
<dbReference type="InParanoid" id="G0NRI2"/>
<sequence>MSQCKVTALDQFSTYALCSPNLWMIVACTCMTLLTMILMMYMQHGFRRDMRWLQFAQWKLQQLAERLRYQEPNVTLLEQITRKVNEKKNTDKNAFDFFNNHRDANNNVAGMSDQNKMTTSGKGNGATDLVAAQVKKAKDEDAEKVLRAQNIDANTPLIPKTQKSNDGSQKILKKWTDATKDILAIDDNDKDDEKGNPRVDRTQDD</sequence>
<keyword evidence="4" id="KW-1185">Reference proteome</keyword>
<accession>G0NRI2</accession>
<gene>
    <name evidence="3" type="ORF">CAEBREN_13803</name>
</gene>
<dbReference type="AlphaFoldDB" id="G0NRI2"/>
<dbReference type="EMBL" id="GL379932">
    <property type="protein sequence ID" value="EGT36184.1"/>
    <property type="molecule type" value="Genomic_DNA"/>
</dbReference>